<dbReference type="InterPro" id="IPR012341">
    <property type="entry name" value="6hp_glycosidase-like_sf"/>
</dbReference>
<accession>A0A9D1G9B0</accession>
<reference evidence="1" key="1">
    <citation type="submission" date="2020-10" db="EMBL/GenBank/DDBJ databases">
        <authorList>
            <person name="Gilroy R."/>
        </authorList>
    </citation>
    <scope>NUCLEOTIDE SEQUENCE</scope>
    <source>
        <strain evidence="1">14508</strain>
    </source>
</reference>
<comment type="caution">
    <text evidence="1">The sequence shown here is derived from an EMBL/GenBank/DDBJ whole genome shotgun (WGS) entry which is preliminary data.</text>
</comment>
<proteinExistence type="predicted"/>
<dbReference type="Gene3D" id="1.50.10.10">
    <property type="match status" value="1"/>
</dbReference>
<dbReference type="Proteomes" id="UP000886893">
    <property type="component" value="Unassembled WGS sequence"/>
</dbReference>
<reference evidence="1" key="2">
    <citation type="journal article" date="2021" name="PeerJ">
        <title>Extensive microbial diversity within the chicken gut microbiome revealed by metagenomics and culture.</title>
        <authorList>
            <person name="Gilroy R."/>
            <person name="Ravi A."/>
            <person name="Getino M."/>
            <person name="Pursley I."/>
            <person name="Horton D.L."/>
            <person name="Alikhan N.F."/>
            <person name="Baker D."/>
            <person name="Gharbi K."/>
            <person name="Hall N."/>
            <person name="Watson M."/>
            <person name="Adriaenssens E.M."/>
            <person name="Foster-Nyarko E."/>
            <person name="Jarju S."/>
            <person name="Secka A."/>
            <person name="Antonio M."/>
            <person name="Oren A."/>
            <person name="Chaudhuri R.R."/>
            <person name="La Ragione R."/>
            <person name="Hildebrand F."/>
            <person name="Pallen M.J."/>
        </authorList>
    </citation>
    <scope>NUCLEOTIDE SEQUENCE</scope>
    <source>
        <strain evidence="1">14508</strain>
    </source>
</reference>
<evidence type="ECO:0000313" key="1">
    <source>
        <dbReference type="EMBL" id="HIT17203.1"/>
    </source>
</evidence>
<gene>
    <name evidence="1" type="ORF">IAD04_02340</name>
</gene>
<organism evidence="1 2">
    <name type="scientific">Candidatus Caccosoma faecigallinarum</name>
    <dbReference type="NCBI Taxonomy" id="2840720"/>
    <lineage>
        <taxon>Bacteria</taxon>
        <taxon>Bacillati</taxon>
        <taxon>Bacillota</taxon>
        <taxon>Bacillota incertae sedis</taxon>
        <taxon>Candidatus Caccosoma</taxon>
    </lineage>
</organism>
<dbReference type="EMBL" id="DVKI01000075">
    <property type="protein sequence ID" value="HIT17203.1"/>
    <property type="molecule type" value="Genomic_DNA"/>
</dbReference>
<evidence type="ECO:0000313" key="2">
    <source>
        <dbReference type="Proteomes" id="UP000886893"/>
    </source>
</evidence>
<sequence length="409" mass="46698">NHPVLDTMFYFAKIRANESIFKTKAGYLHSPGGGNYYAAIWTNDQLEYANPCFAYFSYYPAYASCIRSMDLYEPYMYKNQALVTSIIAEGTSFWNGAKDRGDGAMYAYGASSFLLTIGNKELAQAYVKPIQWCLDYTLNKINEQGVIESDTDELENRFESGKANLATNAIAYAALNRAANLFNALNIPQNYKEKAEELKRKIDDYFFNQVEGYFTYQYCKEENHLRVQMCYPLMNGILTKKEEVVSTLIHSPLWTQEGFLTTTASDVFWDRSTLMAIRAIYCAKDSINATKYLLSYSLNRLLTDHVPYAIEAYPEGNQAQLSAESALYIRIFVEGILGFVPHSFSSFYLKPSLCKTLSYIEINHLYLCNKKINIHATLLKDQRVELVLSGDIQQKHTLSNYQQILIELG</sequence>
<feature type="non-terminal residue" evidence="1">
    <location>
        <position position="1"/>
    </location>
</feature>
<protein>
    <submittedName>
        <fullName evidence="1">Uncharacterized protein</fullName>
    </submittedName>
</protein>
<dbReference type="SUPFAM" id="SSF48208">
    <property type="entry name" value="Six-hairpin glycosidases"/>
    <property type="match status" value="1"/>
</dbReference>
<name>A0A9D1G9B0_9FIRM</name>
<dbReference type="GO" id="GO:0005975">
    <property type="term" value="P:carbohydrate metabolic process"/>
    <property type="evidence" value="ECO:0007669"/>
    <property type="project" value="InterPro"/>
</dbReference>
<dbReference type="InterPro" id="IPR008928">
    <property type="entry name" value="6-hairpin_glycosidase_sf"/>
</dbReference>
<dbReference type="AlphaFoldDB" id="A0A9D1G9B0"/>